<proteinExistence type="predicted"/>
<dbReference type="PANTHER" id="PTHR43105">
    <property type="entry name" value="RESPIRATORY NITRATE REDUCTASE"/>
    <property type="match status" value="1"/>
</dbReference>
<dbReference type="InterPro" id="IPR009010">
    <property type="entry name" value="Asp_de-COase-like_dom_sf"/>
</dbReference>
<feature type="domain" description="Molybdopterin dinucleotide-binding" evidence="9">
    <location>
        <begin position="20"/>
        <end position="126"/>
    </location>
</feature>
<dbReference type="SUPFAM" id="SSF50692">
    <property type="entry name" value="ADC-like"/>
    <property type="match status" value="1"/>
</dbReference>
<comment type="cofactor">
    <cofactor evidence="2">
        <name>[4Fe-4S] cluster</name>
        <dbReference type="ChEBI" id="CHEBI:49883"/>
    </cofactor>
</comment>
<keyword evidence="3" id="KW-0004">4Fe-4S</keyword>
<keyword evidence="6" id="KW-0560">Oxidoreductase</keyword>
<evidence type="ECO:0000256" key="3">
    <source>
        <dbReference type="ARBA" id="ARBA00022485"/>
    </source>
</evidence>
<dbReference type="GO" id="GO:0051539">
    <property type="term" value="F:4 iron, 4 sulfur cluster binding"/>
    <property type="evidence" value="ECO:0007669"/>
    <property type="project" value="UniProtKB-KW"/>
</dbReference>
<comment type="cofactor">
    <cofactor evidence="1">
        <name>Mo-bis(molybdopterin guanine dinucleotide)</name>
        <dbReference type="ChEBI" id="CHEBI:60539"/>
    </cofactor>
</comment>
<keyword evidence="7" id="KW-0408">Iron</keyword>
<dbReference type="Gene3D" id="2.40.40.20">
    <property type="match status" value="1"/>
</dbReference>
<protein>
    <recommendedName>
        <fullName evidence="9">Molybdopterin dinucleotide-binding domain-containing protein</fullName>
    </recommendedName>
</protein>
<evidence type="ECO:0000256" key="2">
    <source>
        <dbReference type="ARBA" id="ARBA00001966"/>
    </source>
</evidence>
<dbReference type="InterPro" id="IPR041925">
    <property type="entry name" value="CT_Formate-Dh_H"/>
</dbReference>
<gene>
    <name evidence="10" type="ORF">S01H4_11719</name>
</gene>
<dbReference type="GO" id="GO:0022904">
    <property type="term" value="P:respiratory electron transport chain"/>
    <property type="evidence" value="ECO:0007669"/>
    <property type="project" value="TreeGrafter"/>
</dbReference>
<evidence type="ECO:0000256" key="1">
    <source>
        <dbReference type="ARBA" id="ARBA00001942"/>
    </source>
</evidence>
<dbReference type="FunFam" id="2.40.40.20:FF:000005">
    <property type="entry name" value="Periplasmic nitrate reductase"/>
    <property type="match status" value="1"/>
</dbReference>
<evidence type="ECO:0000256" key="7">
    <source>
        <dbReference type="ARBA" id="ARBA00023004"/>
    </source>
</evidence>
<keyword evidence="8" id="KW-0411">Iron-sulfur</keyword>
<dbReference type="Pfam" id="PF01568">
    <property type="entry name" value="Molydop_binding"/>
    <property type="match status" value="1"/>
</dbReference>
<dbReference type="GO" id="GO:0043546">
    <property type="term" value="F:molybdopterin cofactor binding"/>
    <property type="evidence" value="ECO:0007669"/>
    <property type="project" value="InterPro"/>
</dbReference>
<keyword evidence="4" id="KW-0500">Molybdenum</keyword>
<comment type="caution">
    <text evidence="10">The sequence shown here is derived from an EMBL/GenBank/DDBJ whole genome shotgun (WGS) entry which is preliminary data.</text>
</comment>
<dbReference type="InterPro" id="IPR050123">
    <property type="entry name" value="Prok_molybdopt-oxidoreductase"/>
</dbReference>
<evidence type="ECO:0000256" key="8">
    <source>
        <dbReference type="ARBA" id="ARBA00023014"/>
    </source>
</evidence>
<evidence type="ECO:0000259" key="9">
    <source>
        <dbReference type="Pfam" id="PF01568"/>
    </source>
</evidence>
<accession>X1AAT5</accession>
<evidence type="ECO:0000256" key="6">
    <source>
        <dbReference type="ARBA" id="ARBA00023002"/>
    </source>
</evidence>
<dbReference type="GO" id="GO:0003954">
    <property type="term" value="F:NADH dehydrogenase activity"/>
    <property type="evidence" value="ECO:0007669"/>
    <property type="project" value="TreeGrafter"/>
</dbReference>
<sequence length="136" mass="15116">RFFAIDFKEPAEMPDAEFPFILTTGRLMFHYHTGTMTRKIPSLDNEVSTGFMEINPQDAKRLGVGDGEKVVVRSKRGEIQISASITEKVAPGVVFIPFHFAESAANVLTSRVLDPEAKIPELKVCAVNISKRISHE</sequence>
<keyword evidence="5" id="KW-0479">Metal-binding</keyword>
<evidence type="ECO:0000313" key="10">
    <source>
        <dbReference type="EMBL" id="GAG57251.1"/>
    </source>
</evidence>
<reference evidence="10" key="1">
    <citation type="journal article" date="2014" name="Front. Microbiol.">
        <title>High frequency of phylogenetically diverse reductive dehalogenase-homologous genes in deep subseafloor sedimentary metagenomes.</title>
        <authorList>
            <person name="Kawai M."/>
            <person name="Futagami T."/>
            <person name="Toyoda A."/>
            <person name="Takaki Y."/>
            <person name="Nishi S."/>
            <person name="Hori S."/>
            <person name="Arai W."/>
            <person name="Tsubouchi T."/>
            <person name="Morono Y."/>
            <person name="Uchiyama I."/>
            <person name="Ito T."/>
            <person name="Fujiyama A."/>
            <person name="Inagaki F."/>
            <person name="Takami H."/>
        </authorList>
    </citation>
    <scope>NUCLEOTIDE SEQUENCE</scope>
    <source>
        <strain evidence="10">Expedition CK06-06</strain>
    </source>
</reference>
<dbReference type="GO" id="GO:0046872">
    <property type="term" value="F:metal ion binding"/>
    <property type="evidence" value="ECO:0007669"/>
    <property type="project" value="UniProtKB-KW"/>
</dbReference>
<evidence type="ECO:0000256" key="4">
    <source>
        <dbReference type="ARBA" id="ARBA00022505"/>
    </source>
</evidence>
<organism evidence="10">
    <name type="scientific">marine sediment metagenome</name>
    <dbReference type="NCBI Taxonomy" id="412755"/>
    <lineage>
        <taxon>unclassified sequences</taxon>
        <taxon>metagenomes</taxon>
        <taxon>ecological metagenomes</taxon>
    </lineage>
</organism>
<dbReference type="EMBL" id="BART01004812">
    <property type="protein sequence ID" value="GAG57251.1"/>
    <property type="molecule type" value="Genomic_DNA"/>
</dbReference>
<dbReference type="InterPro" id="IPR006657">
    <property type="entry name" value="MoPterin_dinucl-bd_dom"/>
</dbReference>
<evidence type="ECO:0000256" key="5">
    <source>
        <dbReference type="ARBA" id="ARBA00022723"/>
    </source>
</evidence>
<feature type="non-terminal residue" evidence="10">
    <location>
        <position position="1"/>
    </location>
</feature>
<dbReference type="CDD" id="cd02790">
    <property type="entry name" value="MopB_CT_Formate-Dh_H"/>
    <property type="match status" value="1"/>
</dbReference>
<dbReference type="PANTHER" id="PTHR43105:SF14">
    <property type="entry name" value="FORMATE DEHYDROGENASE H"/>
    <property type="match status" value="1"/>
</dbReference>
<name>X1AAT5_9ZZZZ</name>
<dbReference type="GO" id="GO:0016020">
    <property type="term" value="C:membrane"/>
    <property type="evidence" value="ECO:0007669"/>
    <property type="project" value="TreeGrafter"/>
</dbReference>
<dbReference type="AlphaFoldDB" id="X1AAT5"/>